<gene>
    <name evidence="2" type="ORF">SCALIN_C01_0174</name>
</gene>
<evidence type="ECO:0000313" key="2">
    <source>
        <dbReference type="EMBL" id="GAX59243.1"/>
    </source>
</evidence>
<dbReference type="EMBL" id="BAOS01000001">
    <property type="protein sequence ID" value="GAX59243.1"/>
    <property type="molecule type" value="Genomic_DNA"/>
</dbReference>
<dbReference type="AlphaFoldDB" id="A0A286TTQ9"/>
<comment type="caution">
    <text evidence="2">The sequence shown here is derived from an EMBL/GenBank/DDBJ whole genome shotgun (WGS) entry which is preliminary data.</text>
</comment>
<organism evidence="2 3">
    <name type="scientific">Candidatus Scalindua japonica</name>
    <dbReference type="NCBI Taxonomy" id="1284222"/>
    <lineage>
        <taxon>Bacteria</taxon>
        <taxon>Pseudomonadati</taxon>
        <taxon>Planctomycetota</taxon>
        <taxon>Candidatus Brocadiia</taxon>
        <taxon>Candidatus Brocadiales</taxon>
        <taxon>Candidatus Scalinduaceae</taxon>
        <taxon>Candidatus Scalindua</taxon>
    </lineage>
</organism>
<dbReference type="OrthoDB" id="5422931at2"/>
<evidence type="ECO:0000259" key="1">
    <source>
        <dbReference type="Pfam" id="PF10057"/>
    </source>
</evidence>
<dbReference type="Proteomes" id="UP000218542">
    <property type="component" value="Unassembled WGS sequence"/>
</dbReference>
<keyword evidence="3" id="KW-1185">Reference proteome</keyword>
<name>A0A286TTQ9_9BACT</name>
<dbReference type="RefSeq" id="WP_096892378.1">
    <property type="nucleotide sequence ID" value="NZ_BAOS01000001.1"/>
</dbReference>
<protein>
    <recommendedName>
        <fullName evidence="1">Na+-translocating membrane potential-generating system MpsC domain-containing protein</fullName>
    </recommendedName>
</protein>
<proteinExistence type="predicted"/>
<evidence type="ECO:0000313" key="3">
    <source>
        <dbReference type="Proteomes" id="UP000218542"/>
    </source>
</evidence>
<reference evidence="3" key="1">
    <citation type="journal article" date="2017" name="Environ. Microbiol. Rep.">
        <title>Genetic Diversity of Marine Anaerobic Ammonium-Oxidizing Bacteria as Revealed by Genomic and Proteomic Analyses of 'Candidatus Scalindua japonica'.</title>
        <authorList>
            <person name="Oshiki M."/>
            <person name="Mizuto K."/>
            <person name="Kimura Z."/>
            <person name="Kindaichi T."/>
            <person name="Satoh H."/>
            <person name="Okabe S."/>
        </authorList>
    </citation>
    <scope>NUCLEOTIDE SEQUENCE [LARGE SCALE GENOMIC DNA]</scope>
    <source>
        <strain evidence="3">husup-a2</strain>
    </source>
</reference>
<feature type="domain" description="Na+-translocating membrane potential-generating system MpsC" evidence="1">
    <location>
        <begin position="5"/>
        <end position="115"/>
    </location>
</feature>
<dbReference type="InterPro" id="IPR018745">
    <property type="entry name" value="MpsC"/>
</dbReference>
<accession>A0A286TTQ9</accession>
<dbReference type="Pfam" id="PF10057">
    <property type="entry name" value="MpsC"/>
    <property type="match status" value="1"/>
</dbReference>
<sequence>MEKTTKGQLEAKISEAIIKFEKEFMGRGPLEANTFIIKDAIMIRCKGVLTPAEVQLTKTQEGAKLIKRTRMQLLEGAKMLLKNIVSDITGCKTKSLHSDISTKTGEKVIVFILDQNLESRFKYLAIK</sequence>